<reference evidence="6" key="1">
    <citation type="submission" date="2019-02" db="EMBL/GenBank/DDBJ databases">
        <title>Draft genome of the type strain Pelomonas aquatica CCUG 52575T.</title>
        <authorList>
            <person name="Gomila M."/>
            <person name="Lalucat J."/>
        </authorList>
    </citation>
    <scope>NUCLEOTIDE SEQUENCE</scope>
    <source>
        <strain evidence="6">CCUG 52575</strain>
    </source>
</reference>
<dbReference type="PROSITE" id="PS51128">
    <property type="entry name" value="ZF_DKSA_2"/>
    <property type="match status" value="1"/>
</dbReference>
<evidence type="ECO:0000313" key="7">
    <source>
        <dbReference type="Proteomes" id="UP001152766"/>
    </source>
</evidence>
<protein>
    <submittedName>
        <fullName evidence="6">TraR/DksA family transcriptional regulator</fullName>
    </submittedName>
</protein>
<dbReference type="RefSeq" id="WP_268150029.1">
    <property type="nucleotide sequence ID" value="NZ_JAPPUW010000008.1"/>
</dbReference>
<keyword evidence="7" id="KW-1185">Reference proteome</keyword>
<dbReference type="InterPro" id="IPR000962">
    <property type="entry name" value="Znf_DskA_TraR"/>
</dbReference>
<dbReference type="Gene3D" id="1.20.120.910">
    <property type="entry name" value="DksA, coiled-coil domain"/>
    <property type="match status" value="1"/>
</dbReference>
<dbReference type="PANTHER" id="PTHR33823">
    <property type="entry name" value="RNA POLYMERASE-BINDING TRANSCRIPTION FACTOR DKSA-RELATED"/>
    <property type="match status" value="1"/>
</dbReference>
<proteinExistence type="predicted"/>
<dbReference type="AlphaFoldDB" id="A0A9X4LEC1"/>
<name>A0A9X4LEC1_9BURK</name>
<dbReference type="InterPro" id="IPR037187">
    <property type="entry name" value="DnaK_N"/>
</dbReference>
<evidence type="ECO:0000256" key="1">
    <source>
        <dbReference type="ARBA" id="ARBA00022723"/>
    </source>
</evidence>
<dbReference type="SUPFAM" id="SSF57716">
    <property type="entry name" value="Glucocorticoid receptor-like (DNA-binding domain)"/>
    <property type="match status" value="1"/>
</dbReference>
<evidence type="ECO:0000259" key="5">
    <source>
        <dbReference type="Pfam" id="PF01258"/>
    </source>
</evidence>
<organism evidence="6 7">
    <name type="scientific">Pelomonas aquatica</name>
    <dbReference type="NCBI Taxonomy" id="431058"/>
    <lineage>
        <taxon>Bacteria</taxon>
        <taxon>Pseudomonadati</taxon>
        <taxon>Pseudomonadota</taxon>
        <taxon>Betaproteobacteria</taxon>
        <taxon>Burkholderiales</taxon>
        <taxon>Sphaerotilaceae</taxon>
        <taxon>Roseateles</taxon>
    </lineage>
</organism>
<keyword evidence="1" id="KW-0479">Metal-binding</keyword>
<keyword evidence="3" id="KW-0862">Zinc</keyword>
<evidence type="ECO:0000256" key="3">
    <source>
        <dbReference type="ARBA" id="ARBA00022833"/>
    </source>
</evidence>
<dbReference type="PANTHER" id="PTHR33823:SF4">
    <property type="entry name" value="GENERAL STRESS PROTEIN 16O"/>
    <property type="match status" value="1"/>
</dbReference>
<gene>
    <name evidence="6" type="ORF">EXJ73_05460</name>
</gene>
<dbReference type="EMBL" id="SGUG01000006">
    <property type="protein sequence ID" value="MDG0861920.1"/>
    <property type="molecule type" value="Genomic_DNA"/>
</dbReference>
<feature type="zinc finger region" description="dksA C4-type" evidence="4">
    <location>
        <begin position="92"/>
        <end position="116"/>
    </location>
</feature>
<dbReference type="Pfam" id="PF01258">
    <property type="entry name" value="zf-dskA_traR"/>
    <property type="match status" value="1"/>
</dbReference>
<evidence type="ECO:0000313" key="6">
    <source>
        <dbReference type="EMBL" id="MDG0861920.1"/>
    </source>
</evidence>
<dbReference type="SUPFAM" id="SSF109635">
    <property type="entry name" value="DnaK suppressor protein DksA, alpha-hairpin domain"/>
    <property type="match status" value="1"/>
</dbReference>
<evidence type="ECO:0000256" key="4">
    <source>
        <dbReference type="PROSITE-ProRule" id="PRU00510"/>
    </source>
</evidence>
<evidence type="ECO:0000256" key="2">
    <source>
        <dbReference type="ARBA" id="ARBA00022771"/>
    </source>
</evidence>
<feature type="domain" description="Zinc finger DksA/TraR C4-type" evidence="5">
    <location>
        <begin position="87"/>
        <end position="121"/>
    </location>
</feature>
<keyword evidence="2" id="KW-0863">Zinc-finger</keyword>
<accession>A0A9X4LEC1</accession>
<dbReference type="Proteomes" id="UP001152766">
    <property type="component" value="Unassembled WGS sequence"/>
</dbReference>
<dbReference type="GO" id="GO:0008270">
    <property type="term" value="F:zinc ion binding"/>
    <property type="evidence" value="ECO:0007669"/>
    <property type="project" value="UniProtKB-KW"/>
</dbReference>
<comment type="caution">
    <text evidence="6">The sequence shown here is derived from an EMBL/GenBank/DDBJ whole genome shotgun (WGS) entry which is preliminary data.</text>
</comment>
<sequence>MNTRPTPNPPTAGLDIEAFRLALRTRRAALRQALRPDEAAAELAHEVSDLKDAAARSEADGVEDEQQRVELAELRDVEAALRRLEEGRFGLCASCAEAIPVERLRANPSALRCTACQAAHEAAASHH</sequence>